<feature type="compositionally biased region" description="Basic and acidic residues" evidence="1">
    <location>
        <begin position="68"/>
        <end position="77"/>
    </location>
</feature>
<name>A0A160PKW1_9HYPH</name>
<evidence type="ECO:0000313" key="2">
    <source>
        <dbReference type="EMBL" id="BAU92871.1"/>
    </source>
</evidence>
<evidence type="ECO:0000313" key="3">
    <source>
        <dbReference type="Proteomes" id="UP000218288"/>
    </source>
</evidence>
<gene>
    <name evidence="2" type="ORF">MPPM_4266</name>
</gene>
<reference evidence="2 3" key="1">
    <citation type="journal article" date="2016" name="Genome Announc.">
        <title>Complete Genome Sequence of Methylobacterium populi P-1M, Isolated from Pink-Pigmented Household Biofilm.</title>
        <authorList>
            <person name="Morohoshi T."/>
            <person name="Ikeda T."/>
        </authorList>
    </citation>
    <scope>NUCLEOTIDE SEQUENCE [LARGE SCALE GENOMIC DNA]</scope>
    <source>
        <strain evidence="2 3">P-1M</strain>
    </source>
</reference>
<sequence>MNSFGIDARLPTVFDSPPRPENTGRGGPFRPPGPAPNASPGKLCRFAHPAVTLPKDSSLSRQTGHGGENSKRLDENA</sequence>
<organism evidence="2 3">
    <name type="scientific">Methylorubrum populi</name>
    <dbReference type="NCBI Taxonomy" id="223967"/>
    <lineage>
        <taxon>Bacteria</taxon>
        <taxon>Pseudomonadati</taxon>
        <taxon>Pseudomonadota</taxon>
        <taxon>Alphaproteobacteria</taxon>
        <taxon>Hyphomicrobiales</taxon>
        <taxon>Methylobacteriaceae</taxon>
        <taxon>Methylorubrum</taxon>
    </lineage>
</organism>
<dbReference type="RefSeq" id="WP_162296238.1">
    <property type="nucleotide sequence ID" value="NZ_AP014809.1"/>
</dbReference>
<feature type="region of interest" description="Disordered" evidence="1">
    <location>
        <begin position="1"/>
        <end position="77"/>
    </location>
</feature>
<dbReference type="AlphaFoldDB" id="A0A160PKW1"/>
<protein>
    <submittedName>
        <fullName evidence="2">Intersectin-1</fullName>
    </submittedName>
</protein>
<dbReference type="EMBL" id="AP014809">
    <property type="protein sequence ID" value="BAU92871.1"/>
    <property type="molecule type" value="Genomic_DNA"/>
</dbReference>
<accession>A0A160PKW1</accession>
<dbReference type="Proteomes" id="UP000218288">
    <property type="component" value="Chromosome"/>
</dbReference>
<evidence type="ECO:0000256" key="1">
    <source>
        <dbReference type="SAM" id="MobiDB-lite"/>
    </source>
</evidence>
<proteinExistence type="predicted"/>